<feature type="domain" description="HTH araC/xylS-type" evidence="4">
    <location>
        <begin position="183"/>
        <end position="282"/>
    </location>
</feature>
<proteinExistence type="predicted"/>
<gene>
    <name evidence="5" type="primary">rhaS_2</name>
    <name evidence="5" type="ORF">SCARR_00705</name>
</gene>
<dbReference type="InterPro" id="IPR037923">
    <property type="entry name" value="HTH-like"/>
</dbReference>
<dbReference type="PANTHER" id="PTHR43280:SF30">
    <property type="entry name" value="MMSAB OPERON REGULATORY PROTEIN"/>
    <property type="match status" value="1"/>
</dbReference>
<dbReference type="InterPro" id="IPR003313">
    <property type="entry name" value="AraC-bd"/>
</dbReference>
<dbReference type="InterPro" id="IPR009057">
    <property type="entry name" value="Homeodomain-like_sf"/>
</dbReference>
<dbReference type="Proteomes" id="UP000346198">
    <property type="component" value="Unassembled WGS sequence"/>
</dbReference>
<keyword evidence="1" id="KW-0805">Transcription regulation</keyword>
<evidence type="ECO:0000259" key="4">
    <source>
        <dbReference type="PROSITE" id="PS01124"/>
    </source>
</evidence>
<dbReference type="SMART" id="SM00342">
    <property type="entry name" value="HTH_ARAC"/>
    <property type="match status" value="1"/>
</dbReference>
<evidence type="ECO:0000313" key="5">
    <source>
        <dbReference type="EMBL" id="VGO18652.1"/>
    </source>
</evidence>
<evidence type="ECO:0000313" key="6">
    <source>
        <dbReference type="Proteomes" id="UP000346198"/>
    </source>
</evidence>
<dbReference type="PROSITE" id="PS01124">
    <property type="entry name" value="HTH_ARAC_FAMILY_2"/>
    <property type="match status" value="1"/>
</dbReference>
<dbReference type="PROSITE" id="PS00041">
    <property type="entry name" value="HTH_ARAC_FAMILY_1"/>
    <property type="match status" value="1"/>
</dbReference>
<protein>
    <submittedName>
        <fullName evidence="5">HTH-type transcriptional activator RhaS</fullName>
    </submittedName>
</protein>
<dbReference type="Gene3D" id="1.10.10.60">
    <property type="entry name" value="Homeodomain-like"/>
    <property type="match status" value="2"/>
</dbReference>
<dbReference type="InterPro" id="IPR018060">
    <property type="entry name" value="HTH_AraC"/>
</dbReference>
<accession>A0A6C2UEL1</accession>
<keyword evidence="2" id="KW-0238">DNA-binding</keyword>
<organism evidence="5 6">
    <name type="scientific">Pontiella sulfatireligans</name>
    <dbReference type="NCBI Taxonomy" id="2750658"/>
    <lineage>
        <taxon>Bacteria</taxon>
        <taxon>Pseudomonadati</taxon>
        <taxon>Kiritimatiellota</taxon>
        <taxon>Kiritimatiellia</taxon>
        <taxon>Kiritimatiellales</taxon>
        <taxon>Pontiellaceae</taxon>
        <taxon>Pontiella</taxon>
    </lineage>
</organism>
<sequence length="290" mass="33507">MNIVIPEELQHCYHHRALGAGTGDSAEYIAAGLLDKTGWKSKYINVRSPFYTLSYITRGKGLYIDSAKKEYKITDGTIFHRFFGRTHTTLIDKSHPWHECCIVFSPSLAKCMEKTGMFDPQRPTEHIGLSQIWVDRFAEICRAVRDSREDQLNLVLVKMMELQQNLMLLARGGFKSTDEKMIDDALIIIDSLLHTHIDFQQVCKENGWGYEKFRKTFKAITGMSPGKYYIRQRINKAQHLLVTHREKNIEGIAIELGYTDVYQFSAQFRKYTGTSPKKFRQGILDSVHEE</sequence>
<dbReference type="GO" id="GO:0043565">
    <property type="term" value="F:sequence-specific DNA binding"/>
    <property type="evidence" value="ECO:0007669"/>
    <property type="project" value="InterPro"/>
</dbReference>
<dbReference type="AlphaFoldDB" id="A0A6C2UEL1"/>
<dbReference type="SUPFAM" id="SSF46689">
    <property type="entry name" value="Homeodomain-like"/>
    <property type="match status" value="1"/>
</dbReference>
<evidence type="ECO:0000256" key="1">
    <source>
        <dbReference type="ARBA" id="ARBA00023015"/>
    </source>
</evidence>
<evidence type="ECO:0000256" key="3">
    <source>
        <dbReference type="ARBA" id="ARBA00023163"/>
    </source>
</evidence>
<name>A0A6C2UEL1_9BACT</name>
<dbReference type="RefSeq" id="WP_136060115.1">
    <property type="nucleotide sequence ID" value="NZ_CAAHFH010000001.1"/>
</dbReference>
<dbReference type="EMBL" id="CAAHFH010000001">
    <property type="protein sequence ID" value="VGO18652.1"/>
    <property type="molecule type" value="Genomic_DNA"/>
</dbReference>
<reference evidence="5 6" key="1">
    <citation type="submission" date="2019-04" db="EMBL/GenBank/DDBJ databases">
        <authorList>
            <person name="Van Vliet M D."/>
        </authorList>
    </citation>
    <scope>NUCLEOTIDE SEQUENCE [LARGE SCALE GENOMIC DNA]</scope>
    <source>
        <strain evidence="5 6">F21</strain>
    </source>
</reference>
<dbReference type="InterPro" id="IPR018062">
    <property type="entry name" value="HTH_AraC-typ_CS"/>
</dbReference>
<dbReference type="SUPFAM" id="SSF51215">
    <property type="entry name" value="Regulatory protein AraC"/>
    <property type="match status" value="1"/>
</dbReference>
<dbReference type="PANTHER" id="PTHR43280">
    <property type="entry name" value="ARAC-FAMILY TRANSCRIPTIONAL REGULATOR"/>
    <property type="match status" value="1"/>
</dbReference>
<dbReference type="GO" id="GO:0003700">
    <property type="term" value="F:DNA-binding transcription factor activity"/>
    <property type="evidence" value="ECO:0007669"/>
    <property type="project" value="InterPro"/>
</dbReference>
<evidence type="ECO:0000256" key="2">
    <source>
        <dbReference type="ARBA" id="ARBA00023125"/>
    </source>
</evidence>
<dbReference type="Pfam" id="PF12833">
    <property type="entry name" value="HTH_18"/>
    <property type="match status" value="1"/>
</dbReference>
<dbReference type="Pfam" id="PF02311">
    <property type="entry name" value="AraC_binding"/>
    <property type="match status" value="1"/>
</dbReference>
<keyword evidence="3" id="KW-0804">Transcription</keyword>
<keyword evidence="6" id="KW-1185">Reference proteome</keyword>